<dbReference type="Gene3D" id="2.20.70.10">
    <property type="match status" value="1"/>
</dbReference>
<dbReference type="CDD" id="cd00201">
    <property type="entry name" value="WW"/>
    <property type="match status" value="1"/>
</dbReference>
<dbReference type="GO" id="GO:0031929">
    <property type="term" value="P:TOR signaling"/>
    <property type="evidence" value="ECO:0007669"/>
    <property type="project" value="InterPro"/>
</dbReference>
<feature type="region of interest" description="Disordered" evidence="2">
    <location>
        <begin position="1200"/>
        <end position="1372"/>
    </location>
</feature>
<protein>
    <submittedName>
        <fullName evidence="4">Rik1-associated factor 1</fullName>
    </submittedName>
</protein>
<dbReference type="InterPro" id="IPR036322">
    <property type="entry name" value="WD40_repeat_dom_sf"/>
</dbReference>
<dbReference type="GO" id="GO:0031932">
    <property type="term" value="C:TORC2 complex"/>
    <property type="evidence" value="ECO:0007669"/>
    <property type="project" value="InterPro"/>
</dbReference>
<sequence length="1454" mass="160074">MPRIHAPEESDEEARLLLLQFMRGPSHQIRGPPAGSRSDQNLAPEDCSSIGEDIQKSVKKRGRRPKTSKTRVEARSSPVITGEQRMTSSTPQTPDPLYFPQQDRQNTASSPGDGHRISSNRRSRRARTGPNNYYDKTNYLGFGSDEEVSESSARPSPATSRQPRFPNIAPEPKTSSCSHDRNEQAHVIYSAPHVQILKSSFSTLDDLSVSERACYSSVRSPSEYALKYLSKPPLADEILHVDFDRTETAAVLDLFSFYGFQKYEKIEIALSDQVIQAAHIYDISQRGSEKIWWVCELAQIISTQGIEGIDDSHKWLLEVMAPNQKDKQKRQARRLVKKILGLAQDTSQHSPLLFSEDQLWGLSRVLPSALVLRRRGPTDIDSFIADARRGCLPSNPCVIKATASGSGCVEMSGSLNKILQRRELGHRVNRQLHSTINEGFRLAKTWRDASNDVIVLAWAPDGTKFAAGATAQCDEHNMQYNRNNNLVVGDVVNNILMEMPDHYVLRPPGRTAASRTLHDPRLWMSVTSVEWWEDALFTASYDNTVKIWNASGRDISCRKTLQHDSKVEVMARSLYERNLLATGTRSIGLWTLAESTHNLLELPRARSKKDRELVPTSLAWGTIKETGNILLAGMCEKGDGTLQTGLLAGWRIGEASITPMQFSPSSQNMFDIKWHPTLPMFAAATSIGHGPANKAYKDTRSLVRMYQPLSSKVCTMEFECPALDINDAHICPMNPSYVTASCTDGITYVWDHRRPDRILHKLQHGEPLNQIDETISREQADVGVRLSLWGDRIDEFYTGSSDGVLKRWDILRAPEDMLVQDTARFDEEIMCGAFSNDKSNLLVGDAAGGVHLLSPGPFTSNGGLSMEFKPSSLQPQLQMRPDGHVSNPESGIKAGADLLESGKLTRHPIFGVGQGPYYDGPFAAWARPENIPECEIAQARLKEEVQLRQLEGPPPECRIGLDTASQQDVNAQIKLAHIRNKRRYQNKRTRDGLAEPLAYGRTNAVNLVGDVPDEFKRRLHHVVSPPGSMPPNTEVIELVGDTDTEWKTGSNVIHFAGFKTALEEVEEELEEDFWWPPSGTIDANIREVDGIYFLRQESHSSMMNDVNGVPANYITWLSSATGHCWVALLRYPYLRFYAQALADPFPDPISAYLIVKSPQMSFAPPSGPPPPSVPEGWKAQFDDRYKQWFYVDLRTGRSQWERPEGPTYMEDSQRPPSGPPPSYDASGPGDRPASAAAGDKKPLGSRNPYNSQPDSTLESDARLAAQLQAEEEARARRRSPVPPAQAQSGAASDYYAENSRVQSPQGSSTSPAPKQERSRGFLGKLMGRHSGGSSSGGGGGGGASYSRPPQQAAYGYPQAGYGGYPPQQAGYGYPSYPAQGGYYPQQQAPQRRHNGMGTAGAAALGVGGGLLGGLLLADAVEDLGHDFDGPPPGDFGGGDFGGGDFGGDDFGGDF</sequence>
<dbReference type="SUPFAM" id="SSF50978">
    <property type="entry name" value="WD40 repeat-like"/>
    <property type="match status" value="1"/>
</dbReference>
<dbReference type="SMART" id="SM00456">
    <property type="entry name" value="WW"/>
    <property type="match status" value="1"/>
</dbReference>
<evidence type="ECO:0000256" key="1">
    <source>
        <dbReference type="ARBA" id="ARBA00009890"/>
    </source>
</evidence>
<feature type="region of interest" description="Disordered" evidence="2">
    <location>
        <begin position="23"/>
        <end position="178"/>
    </location>
</feature>
<dbReference type="SUPFAM" id="SSF51045">
    <property type="entry name" value="WW domain"/>
    <property type="match status" value="1"/>
</dbReference>
<evidence type="ECO:0000259" key="3">
    <source>
        <dbReference type="PROSITE" id="PS50020"/>
    </source>
</evidence>
<dbReference type="InterPro" id="IPR001202">
    <property type="entry name" value="WW_dom"/>
</dbReference>
<keyword evidence="5" id="KW-1185">Reference proteome</keyword>
<dbReference type="Proteomes" id="UP000286921">
    <property type="component" value="Unassembled WGS sequence"/>
</dbReference>
<dbReference type="Pfam" id="PF00397">
    <property type="entry name" value="WW"/>
    <property type="match status" value="1"/>
</dbReference>
<feature type="domain" description="WW" evidence="3">
    <location>
        <begin position="1171"/>
        <end position="1205"/>
    </location>
</feature>
<feature type="compositionally biased region" description="Polar residues" evidence="2">
    <location>
        <begin position="150"/>
        <end position="162"/>
    </location>
</feature>
<feature type="compositionally biased region" description="Basic residues" evidence="2">
    <location>
        <begin position="118"/>
        <end position="127"/>
    </location>
</feature>
<evidence type="ECO:0000256" key="2">
    <source>
        <dbReference type="SAM" id="MobiDB-lite"/>
    </source>
</evidence>
<dbReference type="PROSITE" id="PS50020">
    <property type="entry name" value="WW_DOMAIN_2"/>
    <property type="match status" value="1"/>
</dbReference>
<dbReference type="PANTHER" id="PTHR19842">
    <property type="entry name" value="G BETA-LIKE PROTEIN GBL"/>
    <property type="match status" value="1"/>
</dbReference>
<feature type="compositionally biased region" description="Polar residues" evidence="2">
    <location>
        <begin position="1247"/>
        <end position="1258"/>
    </location>
</feature>
<gene>
    <name evidence="4" type="ORF">AAWM_02453</name>
</gene>
<dbReference type="Gene3D" id="2.130.10.10">
    <property type="entry name" value="YVTN repeat-like/Quinoprotein amine dehydrogenase"/>
    <property type="match status" value="1"/>
</dbReference>
<dbReference type="STRING" id="105351.A0A401KJL9"/>
<feature type="region of interest" description="Disordered" evidence="2">
    <location>
        <begin position="1425"/>
        <end position="1454"/>
    </location>
</feature>
<comment type="similarity">
    <text evidence="1">Belongs to the WD repeat LST8 family.</text>
</comment>
<comment type="caution">
    <text evidence="4">The sequence shown here is derived from an EMBL/GenBank/DDBJ whole genome shotgun (WGS) entry which is preliminary data.</text>
</comment>
<dbReference type="SMART" id="SM00320">
    <property type="entry name" value="WD40"/>
    <property type="match status" value="6"/>
</dbReference>
<dbReference type="InterPro" id="IPR015943">
    <property type="entry name" value="WD40/YVTN_repeat-like_dom_sf"/>
</dbReference>
<organism evidence="4 5">
    <name type="scientific">Aspergillus awamori</name>
    <name type="common">Black koji mold</name>
    <dbReference type="NCBI Taxonomy" id="105351"/>
    <lineage>
        <taxon>Eukaryota</taxon>
        <taxon>Fungi</taxon>
        <taxon>Dikarya</taxon>
        <taxon>Ascomycota</taxon>
        <taxon>Pezizomycotina</taxon>
        <taxon>Eurotiomycetes</taxon>
        <taxon>Eurotiomycetidae</taxon>
        <taxon>Eurotiales</taxon>
        <taxon>Aspergillaceae</taxon>
        <taxon>Aspergillus</taxon>
    </lineage>
</organism>
<feature type="compositionally biased region" description="Basic residues" evidence="2">
    <location>
        <begin position="57"/>
        <end position="69"/>
    </location>
</feature>
<dbReference type="InterPro" id="IPR036020">
    <property type="entry name" value="WW_dom_sf"/>
</dbReference>
<dbReference type="InterPro" id="IPR037588">
    <property type="entry name" value="MLST8"/>
</dbReference>
<dbReference type="PROSITE" id="PS01159">
    <property type="entry name" value="WW_DOMAIN_1"/>
    <property type="match status" value="1"/>
</dbReference>
<evidence type="ECO:0000313" key="4">
    <source>
        <dbReference type="EMBL" id="GCB19568.1"/>
    </source>
</evidence>
<dbReference type="PANTHER" id="PTHR19842:SF2">
    <property type="entry name" value="WD REPEAT PROTEIN (AFU_ORTHOLOGUE AFUA_5G04300)"/>
    <property type="match status" value="1"/>
</dbReference>
<accession>A0A401KJL9</accession>
<dbReference type="GO" id="GO:0031931">
    <property type="term" value="C:TORC1 complex"/>
    <property type="evidence" value="ECO:0007669"/>
    <property type="project" value="InterPro"/>
</dbReference>
<name>A0A401KJL9_ASPAW</name>
<feature type="compositionally biased region" description="Low complexity" evidence="2">
    <location>
        <begin position="1348"/>
        <end position="1372"/>
    </location>
</feature>
<dbReference type="GO" id="GO:0032956">
    <property type="term" value="P:regulation of actin cytoskeleton organization"/>
    <property type="evidence" value="ECO:0007669"/>
    <property type="project" value="TreeGrafter"/>
</dbReference>
<feature type="compositionally biased region" description="Gly residues" evidence="2">
    <location>
        <begin position="1329"/>
        <end position="1343"/>
    </location>
</feature>
<evidence type="ECO:0000313" key="5">
    <source>
        <dbReference type="Proteomes" id="UP000286921"/>
    </source>
</evidence>
<reference evidence="4 5" key="1">
    <citation type="submission" date="2016-09" db="EMBL/GenBank/DDBJ databases">
        <title>Aspergillus awamori IFM 58123T.</title>
        <authorList>
            <person name="Kusuya Y."/>
            <person name="Shimizu M."/>
            <person name="Takahashi H."/>
            <person name="Yaguchi T."/>
        </authorList>
    </citation>
    <scope>NUCLEOTIDE SEQUENCE [LARGE SCALE GENOMIC DNA]</scope>
    <source>
        <strain evidence="4 5">IFM 58123</strain>
    </source>
</reference>
<proteinExistence type="inferred from homology"/>
<feature type="compositionally biased region" description="Gly residues" evidence="2">
    <location>
        <begin position="1434"/>
        <end position="1445"/>
    </location>
</feature>
<dbReference type="EMBL" id="BDHI01000002">
    <property type="protein sequence ID" value="GCB19568.1"/>
    <property type="molecule type" value="Genomic_DNA"/>
</dbReference>
<dbReference type="InterPro" id="IPR001680">
    <property type="entry name" value="WD40_rpt"/>
</dbReference>
<feature type="compositionally biased region" description="Polar residues" evidence="2">
    <location>
        <begin position="1299"/>
        <end position="1312"/>
    </location>
</feature>
<dbReference type="FunFam" id="2.130.10.10:FF:000969">
    <property type="entry name" value="WD repeat protein"/>
    <property type="match status" value="1"/>
</dbReference>